<gene>
    <name evidence="2" type="ORF">AMELA_G00273350</name>
</gene>
<comment type="caution">
    <text evidence="2">The sequence shown here is derived from an EMBL/GenBank/DDBJ whole genome shotgun (WGS) entry which is preliminary data.</text>
</comment>
<dbReference type="Proteomes" id="UP000593565">
    <property type="component" value="Unassembled WGS sequence"/>
</dbReference>
<feature type="region of interest" description="Disordered" evidence="1">
    <location>
        <begin position="1"/>
        <end position="26"/>
    </location>
</feature>
<accession>A0A7J5ZQE6</accession>
<sequence length="26" mass="2628">MQQHCGGQTQAQLQKPAAATGTSGVE</sequence>
<feature type="compositionally biased region" description="Polar residues" evidence="1">
    <location>
        <begin position="1"/>
        <end position="13"/>
    </location>
</feature>
<evidence type="ECO:0000256" key="1">
    <source>
        <dbReference type="SAM" id="MobiDB-lite"/>
    </source>
</evidence>
<proteinExistence type="predicted"/>
<dbReference type="EMBL" id="JAAGNN010000027">
    <property type="protein sequence ID" value="KAF4071448.1"/>
    <property type="molecule type" value="Genomic_DNA"/>
</dbReference>
<organism evidence="2 3">
    <name type="scientific">Ameiurus melas</name>
    <name type="common">Black bullhead</name>
    <name type="synonym">Silurus melas</name>
    <dbReference type="NCBI Taxonomy" id="219545"/>
    <lineage>
        <taxon>Eukaryota</taxon>
        <taxon>Metazoa</taxon>
        <taxon>Chordata</taxon>
        <taxon>Craniata</taxon>
        <taxon>Vertebrata</taxon>
        <taxon>Euteleostomi</taxon>
        <taxon>Actinopterygii</taxon>
        <taxon>Neopterygii</taxon>
        <taxon>Teleostei</taxon>
        <taxon>Ostariophysi</taxon>
        <taxon>Siluriformes</taxon>
        <taxon>Ictaluridae</taxon>
        <taxon>Ameiurus</taxon>
    </lineage>
</organism>
<evidence type="ECO:0000313" key="2">
    <source>
        <dbReference type="EMBL" id="KAF4071448.1"/>
    </source>
</evidence>
<reference evidence="2 3" key="1">
    <citation type="submission" date="2020-02" db="EMBL/GenBank/DDBJ databases">
        <title>A chromosome-scale genome assembly of the black bullhead catfish (Ameiurus melas).</title>
        <authorList>
            <person name="Wen M."/>
            <person name="Zham M."/>
            <person name="Cabau C."/>
            <person name="Klopp C."/>
            <person name="Donnadieu C."/>
            <person name="Roques C."/>
            <person name="Bouchez O."/>
            <person name="Lampietro C."/>
            <person name="Jouanno E."/>
            <person name="Herpin A."/>
            <person name="Louis A."/>
            <person name="Berthelot C."/>
            <person name="Parey E."/>
            <person name="Roest-Crollius H."/>
            <person name="Braasch I."/>
            <person name="Postlethwait J."/>
            <person name="Robinson-Rechavi M."/>
            <person name="Echchiki A."/>
            <person name="Begum T."/>
            <person name="Montfort J."/>
            <person name="Schartl M."/>
            <person name="Bobe J."/>
            <person name="Guiguen Y."/>
        </authorList>
    </citation>
    <scope>NUCLEOTIDE SEQUENCE [LARGE SCALE GENOMIC DNA]</scope>
    <source>
        <strain evidence="2">M_S1</strain>
        <tissue evidence="2">Blood</tissue>
    </source>
</reference>
<evidence type="ECO:0000313" key="3">
    <source>
        <dbReference type="Proteomes" id="UP000593565"/>
    </source>
</evidence>
<name>A0A7J5ZQE6_AMEME</name>
<protein>
    <submittedName>
        <fullName evidence="2">Uncharacterized protein</fullName>
    </submittedName>
</protein>
<dbReference type="AlphaFoldDB" id="A0A7J5ZQE6"/>
<keyword evidence="3" id="KW-1185">Reference proteome</keyword>